<evidence type="ECO:0000256" key="3">
    <source>
        <dbReference type="ARBA" id="ARBA00022448"/>
    </source>
</evidence>
<keyword evidence="5" id="KW-0862">Zinc</keyword>
<keyword evidence="4 7" id="KW-0732">Signal</keyword>
<reference evidence="8 9" key="1">
    <citation type="submission" date="2020-02" db="EMBL/GenBank/DDBJ databases">
        <title>Rhodobacter algicola sp. nov., isolated from microalga culture.</title>
        <authorList>
            <person name="Park C.-Y."/>
        </authorList>
    </citation>
    <scope>NUCLEOTIDE SEQUENCE [LARGE SCALE GENOMIC DNA]</scope>
    <source>
        <strain evidence="8 9">ETT8</strain>
    </source>
</reference>
<dbReference type="InterPro" id="IPR050492">
    <property type="entry name" value="Bact_metal-bind_prot9"/>
</dbReference>
<dbReference type="InterPro" id="IPR006127">
    <property type="entry name" value="ZnuA-like"/>
</dbReference>
<evidence type="ECO:0000256" key="7">
    <source>
        <dbReference type="SAM" id="SignalP"/>
    </source>
</evidence>
<feature type="chain" id="PRO_5025677489" description="High-affinity zinc uptake system protein ZnuA" evidence="7">
    <location>
        <begin position="19"/>
        <end position="367"/>
    </location>
</feature>
<organism evidence="8 9">
    <name type="scientific">Pseudotabrizicola algicola</name>
    <dbReference type="NCBI Taxonomy" id="2709381"/>
    <lineage>
        <taxon>Bacteria</taxon>
        <taxon>Pseudomonadati</taxon>
        <taxon>Pseudomonadota</taxon>
        <taxon>Alphaproteobacteria</taxon>
        <taxon>Rhodobacterales</taxon>
        <taxon>Paracoccaceae</taxon>
        <taxon>Pseudotabrizicola</taxon>
    </lineage>
</organism>
<evidence type="ECO:0000256" key="6">
    <source>
        <dbReference type="SAM" id="MobiDB-lite"/>
    </source>
</evidence>
<evidence type="ECO:0000256" key="5">
    <source>
        <dbReference type="ARBA" id="ARBA00022906"/>
    </source>
</evidence>
<protein>
    <recommendedName>
        <fullName evidence="2">High-affinity zinc uptake system protein ZnuA</fullName>
    </recommendedName>
</protein>
<dbReference type="AlphaFoldDB" id="A0A6B3RKW5"/>
<evidence type="ECO:0000313" key="9">
    <source>
        <dbReference type="Proteomes" id="UP000481421"/>
    </source>
</evidence>
<dbReference type="RefSeq" id="WP_164610102.1">
    <property type="nucleotide sequence ID" value="NZ_JAAIKE010000002.1"/>
</dbReference>
<keyword evidence="9" id="KW-1185">Reference proteome</keyword>
<dbReference type="Pfam" id="PF01297">
    <property type="entry name" value="ZnuA"/>
    <property type="match status" value="1"/>
</dbReference>
<keyword evidence="5" id="KW-0406">Ion transport</keyword>
<dbReference type="SUPFAM" id="SSF53807">
    <property type="entry name" value="Helical backbone' metal receptor"/>
    <property type="match status" value="1"/>
</dbReference>
<feature type="region of interest" description="Disordered" evidence="6">
    <location>
        <begin position="109"/>
        <end position="199"/>
    </location>
</feature>
<name>A0A6B3RKW5_9RHOB</name>
<evidence type="ECO:0000256" key="4">
    <source>
        <dbReference type="ARBA" id="ARBA00022729"/>
    </source>
</evidence>
<comment type="similarity">
    <text evidence="1">Belongs to the bacterial solute-binding protein 9 family.</text>
</comment>
<dbReference type="EMBL" id="JAAIKE010000002">
    <property type="protein sequence ID" value="NEX45886.1"/>
    <property type="molecule type" value="Genomic_DNA"/>
</dbReference>
<feature type="signal peptide" evidence="7">
    <location>
        <begin position="1"/>
        <end position="18"/>
    </location>
</feature>
<comment type="caution">
    <text evidence="8">The sequence shown here is derived from an EMBL/GenBank/DDBJ whole genome shotgun (WGS) entry which is preliminary data.</text>
</comment>
<accession>A0A6B3RKW5</accession>
<gene>
    <name evidence="8" type="ORF">G3572_06700</name>
</gene>
<dbReference type="Gene3D" id="3.40.50.1980">
    <property type="entry name" value="Nitrogenase molybdenum iron protein domain"/>
    <property type="match status" value="3"/>
</dbReference>
<keyword evidence="3" id="KW-0813">Transport</keyword>
<dbReference type="Proteomes" id="UP000481421">
    <property type="component" value="Unassembled WGS sequence"/>
</dbReference>
<sequence>MRYIISFLLASTALPALAEVPRVVTDVPPVHAIAAQVMGDLGQPELLLDRGANAHSYQMRPSQAASLADAGLVIWIGPELTPWMERALNGLSPDVPRLALLASEGTFRQNYGETGGHDHAHEAEGHDHGHAEEKAAGKHEGHDHAEHDHDHAQEAKAEDHGHDHDHAGHDHAEHDHAGHDHAGHDHADHGDHAHSGLDPHAWLDPANAKVWVGAIAAELARLDPENAATYQANAAAAQARIDALDAELSALLTPVAGQPFVVYHDAYGYFASHYGLNVAGTVALGDASSPGAARLRELSQTVAAEDGLCLFPEAQHDPALVVQMADGTTARIGAALDPEGSTIEPGPDAYDALMRALATNIVACLEG</sequence>
<evidence type="ECO:0000256" key="1">
    <source>
        <dbReference type="ARBA" id="ARBA00011028"/>
    </source>
</evidence>
<dbReference type="PANTHER" id="PTHR42953">
    <property type="entry name" value="HIGH-AFFINITY ZINC UPTAKE SYSTEM PROTEIN ZNUA-RELATED"/>
    <property type="match status" value="1"/>
</dbReference>
<keyword evidence="5" id="KW-0864">Zinc transport</keyword>
<dbReference type="GO" id="GO:0006829">
    <property type="term" value="P:zinc ion transport"/>
    <property type="evidence" value="ECO:0007669"/>
    <property type="project" value="UniProtKB-KW"/>
</dbReference>
<proteinExistence type="inferred from homology"/>
<dbReference type="PANTHER" id="PTHR42953:SF3">
    <property type="entry name" value="HIGH-AFFINITY ZINC UPTAKE SYSTEM PROTEIN ZNUA"/>
    <property type="match status" value="1"/>
</dbReference>
<evidence type="ECO:0000256" key="2">
    <source>
        <dbReference type="ARBA" id="ARBA00015915"/>
    </source>
</evidence>
<feature type="compositionally biased region" description="Basic and acidic residues" evidence="6">
    <location>
        <begin position="115"/>
        <end position="197"/>
    </location>
</feature>
<dbReference type="GO" id="GO:0046872">
    <property type="term" value="F:metal ion binding"/>
    <property type="evidence" value="ECO:0007669"/>
    <property type="project" value="InterPro"/>
</dbReference>
<evidence type="ECO:0000313" key="8">
    <source>
        <dbReference type="EMBL" id="NEX45886.1"/>
    </source>
</evidence>